<evidence type="ECO:0000313" key="1">
    <source>
        <dbReference type="EMBL" id="MBB3839864.1"/>
    </source>
</evidence>
<reference evidence="1 2" key="1">
    <citation type="submission" date="2020-08" db="EMBL/GenBank/DDBJ databases">
        <title>Genomic Encyclopedia of Type Strains, Phase IV (KMG-IV): sequencing the most valuable type-strain genomes for metagenomic binning, comparative biology and taxonomic classification.</title>
        <authorList>
            <person name="Goeker M."/>
        </authorList>
    </citation>
    <scope>NUCLEOTIDE SEQUENCE [LARGE SCALE GENOMIC DNA]</scope>
    <source>
        <strain evidence="1 2">DSM 17976</strain>
    </source>
</reference>
<proteinExistence type="predicted"/>
<name>A0A7W6ERM1_9BACT</name>
<comment type="caution">
    <text evidence="1">The sequence shown here is derived from an EMBL/GenBank/DDBJ whole genome shotgun (WGS) entry which is preliminary data.</text>
</comment>
<dbReference type="AlphaFoldDB" id="A0A7W6ERM1"/>
<keyword evidence="2" id="KW-1185">Reference proteome</keyword>
<evidence type="ECO:0000313" key="2">
    <source>
        <dbReference type="Proteomes" id="UP000541352"/>
    </source>
</evidence>
<dbReference type="EMBL" id="JACIBY010000008">
    <property type="protein sequence ID" value="MBB3839864.1"/>
    <property type="molecule type" value="Genomic_DNA"/>
</dbReference>
<organism evidence="1 2">
    <name type="scientific">Runella defluvii</name>
    <dbReference type="NCBI Taxonomy" id="370973"/>
    <lineage>
        <taxon>Bacteria</taxon>
        <taxon>Pseudomonadati</taxon>
        <taxon>Bacteroidota</taxon>
        <taxon>Cytophagia</taxon>
        <taxon>Cytophagales</taxon>
        <taxon>Spirosomataceae</taxon>
        <taxon>Runella</taxon>
    </lineage>
</organism>
<sequence>MLRLYRGYFGFFKTFDFLQTLRLSEAGLDSSKPLIFLQMLRLYRGYFGFFKTFDNESFSGKRLTDNG</sequence>
<gene>
    <name evidence="1" type="ORF">FHS57_003875</name>
</gene>
<accession>A0A7W6ERM1</accession>
<protein>
    <submittedName>
        <fullName evidence="1">Uncharacterized protein</fullName>
    </submittedName>
</protein>
<dbReference type="Proteomes" id="UP000541352">
    <property type="component" value="Unassembled WGS sequence"/>
</dbReference>